<feature type="domain" description="Mto1-like Mto2p-binding" evidence="11">
    <location>
        <begin position="1540"/>
        <end position="1591"/>
    </location>
</feature>
<dbReference type="Proteomes" id="UP000250266">
    <property type="component" value="Unassembled WGS sequence"/>
</dbReference>
<evidence type="ECO:0000256" key="2">
    <source>
        <dbReference type="ARBA" id="ARBA00022490"/>
    </source>
</evidence>
<dbReference type="GO" id="GO:0005524">
    <property type="term" value="F:ATP binding"/>
    <property type="evidence" value="ECO:0007669"/>
    <property type="project" value="UniProtKB-KW"/>
</dbReference>
<dbReference type="EMBL" id="KV744838">
    <property type="protein sequence ID" value="OCK84391.1"/>
    <property type="molecule type" value="Genomic_DNA"/>
</dbReference>
<feature type="coiled-coil region" evidence="8">
    <location>
        <begin position="894"/>
        <end position="1253"/>
    </location>
</feature>
<feature type="compositionally biased region" description="Low complexity" evidence="9">
    <location>
        <begin position="276"/>
        <end position="294"/>
    </location>
</feature>
<evidence type="ECO:0000313" key="13">
    <source>
        <dbReference type="Proteomes" id="UP000250266"/>
    </source>
</evidence>
<keyword evidence="5" id="KW-0067">ATP-binding</keyword>
<dbReference type="SUPFAM" id="SSF57997">
    <property type="entry name" value="Tropomyosin"/>
    <property type="match status" value="1"/>
</dbReference>
<name>A0A8E2EI26_9PEZI</name>
<evidence type="ECO:0000256" key="9">
    <source>
        <dbReference type="SAM" id="MobiDB-lite"/>
    </source>
</evidence>
<evidence type="ECO:0000256" key="4">
    <source>
        <dbReference type="ARBA" id="ARBA00022741"/>
    </source>
</evidence>
<protein>
    <recommendedName>
        <fullName evidence="14">Anucleate primary sterigmata protein B</fullName>
    </recommendedName>
</protein>
<feature type="compositionally biased region" description="Low complexity" evidence="9">
    <location>
        <begin position="877"/>
        <end position="886"/>
    </location>
</feature>
<feature type="compositionally biased region" description="Basic and acidic residues" evidence="9">
    <location>
        <begin position="304"/>
        <end position="329"/>
    </location>
</feature>
<evidence type="ECO:0000256" key="5">
    <source>
        <dbReference type="ARBA" id="ARBA00022840"/>
    </source>
</evidence>
<accession>A0A8E2EI26</accession>
<evidence type="ECO:0008006" key="14">
    <source>
        <dbReference type="Google" id="ProtNLM"/>
    </source>
</evidence>
<feature type="compositionally biased region" description="Basic and acidic residues" evidence="9">
    <location>
        <begin position="1562"/>
        <end position="1594"/>
    </location>
</feature>
<dbReference type="Pfam" id="PF12808">
    <property type="entry name" value="Mto2_bdg"/>
    <property type="match status" value="1"/>
</dbReference>
<feature type="compositionally biased region" description="Polar residues" evidence="9">
    <location>
        <begin position="371"/>
        <end position="380"/>
    </location>
</feature>
<dbReference type="GO" id="GO:0005737">
    <property type="term" value="C:cytoplasm"/>
    <property type="evidence" value="ECO:0007669"/>
    <property type="project" value="UniProtKB-SubCell"/>
</dbReference>
<dbReference type="InterPro" id="IPR024545">
    <property type="entry name" value="Mto1-like_Mto2p-bd"/>
</dbReference>
<feature type="region of interest" description="Disordered" evidence="9">
    <location>
        <begin position="1515"/>
        <end position="1537"/>
    </location>
</feature>
<feature type="compositionally biased region" description="Polar residues" evidence="9">
    <location>
        <begin position="765"/>
        <end position="807"/>
    </location>
</feature>
<evidence type="ECO:0000259" key="10">
    <source>
        <dbReference type="Pfam" id="PF07989"/>
    </source>
</evidence>
<dbReference type="GO" id="GO:0005874">
    <property type="term" value="C:microtubule"/>
    <property type="evidence" value="ECO:0007669"/>
    <property type="project" value="UniProtKB-KW"/>
</dbReference>
<evidence type="ECO:0000259" key="11">
    <source>
        <dbReference type="Pfam" id="PF12808"/>
    </source>
</evidence>
<keyword evidence="2" id="KW-0963">Cytoplasm</keyword>
<evidence type="ECO:0000256" key="3">
    <source>
        <dbReference type="ARBA" id="ARBA00022701"/>
    </source>
</evidence>
<dbReference type="InterPro" id="IPR044986">
    <property type="entry name" value="KIF15/KIN-12"/>
</dbReference>
<feature type="region of interest" description="Disordered" evidence="9">
    <location>
        <begin position="454"/>
        <end position="512"/>
    </location>
</feature>
<keyword evidence="4" id="KW-0547">Nucleotide-binding</keyword>
<feature type="compositionally biased region" description="Polar residues" evidence="9">
    <location>
        <begin position="12"/>
        <end position="25"/>
    </location>
</feature>
<feature type="region of interest" description="Disordered" evidence="9">
    <location>
        <begin position="1"/>
        <end position="26"/>
    </location>
</feature>
<keyword evidence="6 8" id="KW-0175">Coiled coil</keyword>
<feature type="compositionally biased region" description="Polar residues" evidence="9">
    <location>
        <begin position="387"/>
        <end position="411"/>
    </location>
</feature>
<feature type="compositionally biased region" description="Polar residues" evidence="9">
    <location>
        <begin position="454"/>
        <end position="476"/>
    </location>
</feature>
<feature type="domain" description="Centrosomin N-terminal motif 1" evidence="10">
    <location>
        <begin position="563"/>
        <end position="635"/>
    </location>
</feature>
<feature type="region of interest" description="Disordered" evidence="9">
    <location>
        <begin position="1562"/>
        <end position="1604"/>
    </location>
</feature>
<feature type="coiled-coil region" evidence="8">
    <location>
        <begin position="808"/>
        <end position="849"/>
    </location>
</feature>
<feature type="compositionally biased region" description="Polar residues" evidence="9">
    <location>
        <begin position="74"/>
        <end position="92"/>
    </location>
</feature>
<dbReference type="Pfam" id="PF07989">
    <property type="entry name" value="Cnn_1N"/>
    <property type="match status" value="1"/>
</dbReference>
<feature type="region of interest" description="Disordered" evidence="9">
    <location>
        <begin position="875"/>
        <end position="894"/>
    </location>
</feature>
<evidence type="ECO:0000256" key="1">
    <source>
        <dbReference type="ARBA" id="ARBA00004496"/>
    </source>
</evidence>
<comment type="subcellular location">
    <subcellularLocation>
        <location evidence="1">Cytoplasm</location>
    </subcellularLocation>
</comment>
<keyword evidence="7" id="KW-0505">Motor protein</keyword>
<feature type="region of interest" description="Disordered" evidence="9">
    <location>
        <begin position="640"/>
        <end position="666"/>
    </location>
</feature>
<feature type="region of interest" description="Disordered" evidence="9">
    <location>
        <begin position="234"/>
        <end position="414"/>
    </location>
</feature>
<feature type="compositionally biased region" description="Basic and acidic residues" evidence="9">
    <location>
        <begin position="254"/>
        <end position="267"/>
    </location>
</feature>
<feature type="compositionally biased region" description="Basic and acidic residues" evidence="9">
    <location>
        <begin position="485"/>
        <end position="495"/>
    </location>
</feature>
<evidence type="ECO:0000313" key="12">
    <source>
        <dbReference type="EMBL" id="OCK84391.1"/>
    </source>
</evidence>
<sequence>MTAFGSDAPKLWTQNAPIPQQSPSWSPGRFSALPVTTKNWPLLLSVLLIRSSRFLQFKSDASLFRVAHNIEHMPSSNPSRPTTSYGALQSQGFEPACKPASSKPADGLTMPRDLQEAEDVRSFEQPDSDLPPLPVDDDDSFLQAPSDVADSHINSDGSVLMDREMKRQLMDIESSFLPEPSIHVEAAPTGVDDTYLFGGSPGNSRPHSQNSVHKKAVETTLGHDVAHDHLTEDSFLLTNSPPTPSDAYKTPAPRRLELDTEAGHEVNGESLDEGTSEPLPSSPAAAAAERTLSRITPNTQISDKIGDEIEKTSTRLTDQESRVDDDRSVHNHRPTSSASTVKAPEFSPYEESSSLSAENQDVSFEDPSLPTPSSASGSNRISKRPSFLQNRHASQRSSLSSFTNRSDQSGDAASDVTLGADYAIQSGGAVPSTSSQNRPSFGLSRLPSLGSIASSVSGYSDSNPSWDRTRSISGTSVPAGLQTDKNLERLDEERPSSATPPATPRPSNAKPVAPTDTVIARHIQDIQVPDTIAREYREKHLRSPDKRQTMAMPFHSRSKHNLTLKEQNSKIDKLSKENFDLKLKIHFLDQALQNRSDEGVKEMISKNVQLQTDLANEKKENQSLRRKVRDLERKLKAQEDGLAAARETASGSDEDKSDQSSRQADMEEEITWLRERLESTETMVEKLREENLAKEVEKRRMAEYIKSVGERNTSEPSAGVNEAMGMWKEELDNEQIRREQAEAEAEKLREEVRRLKDQPQPPPTNHSVRNVYNISKRNLTSYTTRSQSGSDVTNEQAGAVSGSSSTLVDQLRNENAELRRDLGAQTSMLTSRNRERERLQQEIEDLKLTARRGDGVRSVAGDSIFERSISRAHQRSASRASAATRATQMSDAEHDEYESKLATLRDEISQTKLINQDLERELNQHLNILEDTEKELEELKKDMELQTEDLQALQAERDEALEGLQDKEQECEKLREEAISTIERLEDEIEQKEQERNRLITDLENQNEDFTSLQQEMKNVSESLVQLEDDREANLRKIQSLEQELDDANRELESLDKRLRDANSKNERLEIQLESCRGEISFLREEQEGDKIKIGELESALNTAQTNIQDEKERFRDLEERLAEERRQREILDSQEKEELQKVLTDLNSQATKAKDEVRRLRKNLSSKEVEATTWKQRLDELESNLREALGNLNGTRSSLLKVPNIIALSPRYLLTTIVQDITKLQRDLDSTIQELDNTKNDLAEKDRILRNRDALLESTGLESRRLSDMLERERQARRQDQLNFENTKRGHQTVTRTIQQHETRVLELETARNQDRHKLATLERQYKDQLLERNNLLFALWNRLLTLCGGEWARNNSLVNGELLTLELISRNLPGFSKNIILAVKTVENIVGNFRQRIRMMEKDLWKDYQTLEHTLDVRVKRLEQLEKTVMAQRQSIGRPSTIRGGMIETSSAEVTKLKNENKMLKAELQFQHQSSPSKPNDSQTQRSPSGSRSANRASVAATLLRHHSTGAVEALQQQDAPQYPPALQSAPLQPSEQRWIHRLKELERRLKAEREARLLDRSGARKRLEESSAEKEELRMLLEREKERRGSVDDLNGNGLNN</sequence>
<dbReference type="PANTHER" id="PTHR37739:SF8">
    <property type="entry name" value="KINESIN-LIKE PROTEIN KIN-12D"/>
    <property type="match status" value="1"/>
</dbReference>
<evidence type="ECO:0000256" key="6">
    <source>
        <dbReference type="ARBA" id="ARBA00023054"/>
    </source>
</evidence>
<proteinExistence type="predicted"/>
<reference evidence="12 13" key="1">
    <citation type="journal article" date="2016" name="Nat. Commun.">
        <title>Ectomycorrhizal ecology is imprinted in the genome of the dominant symbiotic fungus Cenococcum geophilum.</title>
        <authorList>
            <consortium name="DOE Joint Genome Institute"/>
            <person name="Peter M."/>
            <person name="Kohler A."/>
            <person name="Ohm R.A."/>
            <person name="Kuo A."/>
            <person name="Krutzmann J."/>
            <person name="Morin E."/>
            <person name="Arend M."/>
            <person name="Barry K.W."/>
            <person name="Binder M."/>
            <person name="Choi C."/>
            <person name="Clum A."/>
            <person name="Copeland A."/>
            <person name="Grisel N."/>
            <person name="Haridas S."/>
            <person name="Kipfer T."/>
            <person name="LaButti K."/>
            <person name="Lindquist E."/>
            <person name="Lipzen A."/>
            <person name="Maire R."/>
            <person name="Meier B."/>
            <person name="Mihaltcheva S."/>
            <person name="Molinier V."/>
            <person name="Murat C."/>
            <person name="Poggeler S."/>
            <person name="Quandt C.A."/>
            <person name="Sperisen C."/>
            <person name="Tritt A."/>
            <person name="Tisserant E."/>
            <person name="Crous P.W."/>
            <person name="Henrissat B."/>
            <person name="Nehls U."/>
            <person name="Egli S."/>
            <person name="Spatafora J.W."/>
            <person name="Grigoriev I.V."/>
            <person name="Martin F.M."/>
        </authorList>
    </citation>
    <scope>NUCLEOTIDE SEQUENCE [LARGE SCALE GENOMIC DNA]</scope>
    <source>
        <strain evidence="12 13">CBS 459.81</strain>
    </source>
</reference>
<organism evidence="12 13">
    <name type="scientific">Lepidopterella palustris CBS 459.81</name>
    <dbReference type="NCBI Taxonomy" id="1314670"/>
    <lineage>
        <taxon>Eukaryota</taxon>
        <taxon>Fungi</taxon>
        <taxon>Dikarya</taxon>
        <taxon>Ascomycota</taxon>
        <taxon>Pezizomycotina</taxon>
        <taxon>Dothideomycetes</taxon>
        <taxon>Pleosporomycetidae</taxon>
        <taxon>Mytilinidiales</taxon>
        <taxon>Argynnaceae</taxon>
        <taxon>Lepidopterella</taxon>
    </lineage>
</organism>
<dbReference type="PANTHER" id="PTHR37739">
    <property type="entry name" value="KINESIN-LIKE PROTEIN KIN-12D"/>
    <property type="match status" value="1"/>
</dbReference>
<dbReference type="GO" id="GO:0005815">
    <property type="term" value="C:microtubule organizing center"/>
    <property type="evidence" value="ECO:0007669"/>
    <property type="project" value="InterPro"/>
</dbReference>
<feature type="region of interest" description="Disordered" evidence="9">
    <location>
        <begin position="72"/>
        <end position="137"/>
    </location>
</feature>
<evidence type="ECO:0000256" key="8">
    <source>
        <dbReference type="SAM" id="Coils"/>
    </source>
</evidence>
<dbReference type="Gene3D" id="1.10.287.1490">
    <property type="match status" value="1"/>
</dbReference>
<feature type="compositionally biased region" description="Polar residues" evidence="9">
    <location>
        <begin position="1472"/>
        <end position="1498"/>
    </location>
</feature>
<keyword evidence="3" id="KW-0493">Microtubule</keyword>
<keyword evidence="13" id="KW-1185">Reference proteome</keyword>
<feature type="region of interest" description="Disordered" evidence="9">
    <location>
        <begin position="1471"/>
        <end position="1500"/>
    </location>
</feature>
<feature type="compositionally biased region" description="Polar residues" evidence="9">
    <location>
        <begin position="350"/>
        <end position="362"/>
    </location>
</feature>
<gene>
    <name evidence="12" type="ORF">K432DRAFT_389549</name>
</gene>
<feature type="compositionally biased region" description="Basic and acidic residues" evidence="9">
    <location>
        <begin position="113"/>
        <end position="124"/>
    </location>
</feature>
<dbReference type="OrthoDB" id="10255000at2759"/>
<evidence type="ECO:0000256" key="7">
    <source>
        <dbReference type="ARBA" id="ARBA00023175"/>
    </source>
</evidence>
<dbReference type="InterPro" id="IPR012943">
    <property type="entry name" value="Cnn_1N"/>
</dbReference>
<feature type="region of interest" description="Disordered" evidence="9">
    <location>
        <begin position="753"/>
        <end position="807"/>
    </location>
</feature>